<dbReference type="FunFam" id="3.30.70.1430:FF:000001">
    <property type="entry name" value="Efflux pump membrane transporter"/>
    <property type="match status" value="1"/>
</dbReference>
<dbReference type="SUPFAM" id="SSF82693">
    <property type="entry name" value="Multidrug efflux transporter AcrB pore domain, PN1, PN2, PC1 and PC2 subdomains"/>
    <property type="match status" value="4"/>
</dbReference>
<protein>
    <submittedName>
        <fullName evidence="11">Multidrug efflux pump</fullName>
    </submittedName>
</protein>
<dbReference type="NCBIfam" id="TIGR00915">
    <property type="entry name" value="2A0602"/>
    <property type="match status" value="1"/>
</dbReference>
<keyword evidence="8 9" id="KW-0472">Membrane</keyword>
<comment type="caution">
    <text evidence="11">The sequence shown here is derived from an EMBL/GenBank/DDBJ whole genome shotgun (WGS) entry which is preliminary data.</text>
</comment>
<dbReference type="FunFam" id="1.20.1640.10:FF:000001">
    <property type="entry name" value="Efflux pump membrane transporter"/>
    <property type="match status" value="1"/>
</dbReference>
<dbReference type="RefSeq" id="WP_113959664.1">
    <property type="nucleotide sequence ID" value="NZ_QNRR01000006.1"/>
</dbReference>
<feature type="transmembrane region" description="Helical" evidence="9">
    <location>
        <begin position="972"/>
        <end position="993"/>
    </location>
</feature>
<feature type="transmembrane region" description="Helical" evidence="9">
    <location>
        <begin position="1008"/>
        <end position="1031"/>
    </location>
</feature>
<dbReference type="EMBL" id="QNRR01000006">
    <property type="protein sequence ID" value="RBP42544.1"/>
    <property type="molecule type" value="Genomic_DNA"/>
</dbReference>
<evidence type="ECO:0000256" key="5">
    <source>
        <dbReference type="ARBA" id="ARBA00022519"/>
    </source>
</evidence>
<evidence type="ECO:0000313" key="12">
    <source>
        <dbReference type="Proteomes" id="UP000253426"/>
    </source>
</evidence>
<comment type="similarity">
    <text evidence="2">Belongs to the resistance-nodulation-cell division (RND) (TC 2.A.6) family.</text>
</comment>
<dbReference type="InterPro" id="IPR027463">
    <property type="entry name" value="AcrB_DN_DC_subdom"/>
</dbReference>
<dbReference type="InterPro" id="IPR001036">
    <property type="entry name" value="Acrflvin-R"/>
</dbReference>
<dbReference type="SUPFAM" id="SSF82866">
    <property type="entry name" value="Multidrug efflux transporter AcrB transmembrane domain"/>
    <property type="match status" value="2"/>
</dbReference>
<keyword evidence="4" id="KW-1003">Cell membrane</keyword>
<evidence type="ECO:0000259" key="10">
    <source>
        <dbReference type="PROSITE" id="PS50156"/>
    </source>
</evidence>
<feature type="transmembrane region" description="Helical" evidence="9">
    <location>
        <begin position="932"/>
        <end position="952"/>
    </location>
</feature>
<evidence type="ECO:0000256" key="7">
    <source>
        <dbReference type="ARBA" id="ARBA00022989"/>
    </source>
</evidence>
<dbReference type="Gene3D" id="3.30.70.1440">
    <property type="entry name" value="Multidrug efflux transporter AcrB pore domain"/>
    <property type="match status" value="1"/>
</dbReference>
<reference evidence="11 12" key="1">
    <citation type="submission" date="2018-06" db="EMBL/GenBank/DDBJ databases">
        <title>Genomic Encyclopedia of Type Strains, Phase IV (KMG-IV): sequencing the most valuable type-strain genomes for metagenomic binning, comparative biology and taxonomic classification.</title>
        <authorList>
            <person name="Goeker M."/>
        </authorList>
    </citation>
    <scope>NUCLEOTIDE SEQUENCE [LARGE SCALE GENOMIC DNA]</scope>
    <source>
        <strain evidence="11 12">DSM 25532</strain>
    </source>
</reference>
<keyword evidence="12" id="KW-1185">Reference proteome</keyword>
<evidence type="ECO:0000256" key="1">
    <source>
        <dbReference type="ARBA" id="ARBA00004429"/>
    </source>
</evidence>
<keyword evidence="5" id="KW-0997">Cell inner membrane</keyword>
<dbReference type="SUPFAM" id="SSF82714">
    <property type="entry name" value="Multidrug efflux transporter AcrB TolC docking domain, DN and DC subdomains"/>
    <property type="match status" value="2"/>
</dbReference>
<feature type="transmembrane region" description="Helical" evidence="9">
    <location>
        <begin position="472"/>
        <end position="499"/>
    </location>
</feature>
<feature type="transmembrane region" description="Helical" evidence="9">
    <location>
        <begin position="440"/>
        <end position="460"/>
    </location>
</feature>
<dbReference type="Proteomes" id="UP000253426">
    <property type="component" value="Unassembled WGS sequence"/>
</dbReference>
<keyword evidence="6 9" id="KW-0812">Transmembrane</keyword>
<dbReference type="GO" id="GO:0005886">
    <property type="term" value="C:plasma membrane"/>
    <property type="evidence" value="ECO:0007669"/>
    <property type="project" value="UniProtKB-SubCell"/>
</dbReference>
<name>A0A366HJX6_9BACT</name>
<organism evidence="11 12">
    <name type="scientific">Roseimicrobium gellanilyticum</name>
    <dbReference type="NCBI Taxonomy" id="748857"/>
    <lineage>
        <taxon>Bacteria</taxon>
        <taxon>Pseudomonadati</taxon>
        <taxon>Verrucomicrobiota</taxon>
        <taxon>Verrucomicrobiia</taxon>
        <taxon>Verrucomicrobiales</taxon>
        <taxon>Verrucomicrobiaceae</taxon>
        <taxon>Roseimicrobium</taxon>
    </lineage>
</organism>
<evidence type="ECO:0000256" key="8">
    <source>
        <dbReference type="ARBA" id="ARBA00023136"/>
    </source>
</evidence>
<evidence type="ECO:0000256" key="9">
    <source>
        <dbReference type="SAM" id="Phobius"/>
    </source>
</evidence>
<feature type="transmembrane region" description="Helical" evidence="9">
    <location>
        <begin position="12"/>
        <end position="32"/>
    </location>
</feature>
<accession>A0A366HJX6</accession>
<dbReference type="GO" id="GO:0009636">
    <property type="term" value="P:response to toxic substance"/>
    <property type="evidence" value="ECO:0007669"/>
    <property type="project" value="UniProtKB-ARBA"/>
</dbReference>
<dbReference type="AlphaFoldDB" id="A0A366HJX6"/>
<dbReference type="Gene3D" id="3.30.2090.10">
    <property type="entry name" value="Multidrug efflux transporter AcrB TolC docking domain, DN and DC subdomains"/>
    <property type="match status" value="2"/>
</dbReference>
<evidence type="ECO:0000256" key="6">
    <source>
        <dbReference type="ARBA" id="ARBA00022692"/>
    </source>
</evidence>
<dbReference type="Gene3D" id="3.30.70.1320">
    <property type="entry name" value="Multidrug efflux transporter AcrB pore domain like"/>
    <property type="match status" value="1"/>
</dbReference>
<gene>
    <name evidence="11" type="ORF">DES53_106253</name>
</gene>
<evidence type="ECO:0000256" key="4">
    <source>
        <dbReference type="ARBA" id="ARBA00022475"/>
    </source>
</evidence>
<feature type="transmembrane region" description="Helical" evidence="9">
    <location>
        <begin position="870"/>
        <end position="891"/>
    </location>
</feature>
<evidence type="ECO:0000313" key="11">
    <source>
        <dbReference type="EMBL" id="RBP42544.1"/>
    </source>
</evidence>
<dbReference type="Gene3D" id="1.20.1640.10">
    <property type="entry name" value="Multidrug efflux transporter AcrB transmembrane domain"/>
    <property type="match status" value="2"/>
</dbReference>
<proteinExistence type="inferred from homology"/>
<sequence length="1052" mass="114993">MNLPRFFVDRPIFAAVLSIIITLLGGLAYFALPVSQYPEVAPPTVVVAATYPGANAQTLAETVAAPLEQEINGVENMLYLSSSSTSDGRLQITITFKLGTNLDQAQVLVQNRVNAALPRLPEDVRRLGVTAQKRSPDLTMSVQFYSPDESRDTFYLANYVALQVQNRIARLPGVAEASTLGGLDFNMRLWLDPAKLAARNLTAGDLVRAVREQNVQVAAGQLGQQPAPAGTEFQYTLTTRGRLLTADEFGDIVLRTGDNGDVIRVRDVARVELGARDYSVKSYMDGKNAISLRVFQLPGSNALSTADAVYAEMKKIKERFPPGVDYRINYDPTKFVRDSMKSVLHTLLEAVLLVVLVVIVFLQNWRASIIPLLAVPVSLIGTLAVMLVFGFSLNNLSLFGLVLAIGIVVDDAIVVVENVERYLAKGFHAREATLRAMKEVTGPVVAVALVLCAVFVPTAFLGGITGQFYQQFALTIAVSTVISALNSLTLSPALCALLLKHEELDANGKPPRKNWFFRGFNYVFDKLSVFYGGAVARIIRMAFIMLFLYGGLIYSAGWLFKKVPTGFIPVQDMGYFLVVIQLPDGASFDRTDAVTKRIDAIAREIPGVDHTFAIVGYSSVLQANQSNVGAAFIIPKPFAERDASQHVNALMAELKKRTAGIQEARVLILPPPPLRGLGNAGGFKLQVQDLDNAGFTALQGATQKLVDAISKEPGFTSIITGFRSNAPQYYVDIDRQAAKNMGVSLNDLNETLQVYLGSMYVNDFNLFGRTWQVTAQAEPQYRVKPEDVTALKTRNRDGNLVPLGAMVKVTKIGGVDRVQRYNMFTSSDINGNTGLEVSSGEMIETVSRLAKENLPSGFDFEWTDLTYQQILAGNTIVFVFPLCVLFVFLVLSAQYESWLLPLAVILIVPMCLLSAIGGVWLRGQDNNLFTQIGLVVLIGLAAKNAILIVEFARQRQDAGEDRFKAAVEACRLRLRPILMTSFAFILGVLPLVLARGAGAEMRQALGTAVFYGMIGVTFFGLIFTPVFYVIIAKFMKRRNAHADAHEIAGEIS</sequence>
<feature type="domain" description="SSD" evidence="10">
    <location>
        <begin position="368"/>
        <end position="497"/>
    </location>
</feature>
<dbReference type="Gene3D" id="3.30.70.1430">
    <property type="entry name" value="Multidrug efflux transporter AcrB pore domain"/>
    <property type="match status" value="2"/>
</dbReference>
<feature type="transmembrane region" description="Helical" evidence="9">
    <location>
        <begin position="538"/>
        <end position="560"/>
    </location>
</feature>
<dbReference type="PROSITE" id="PS50156">
    <property type="entry name" value="SSD"/>
    <property type="match status" value="1"/>
</dbReference>
<dbReference type="OrthoDB" id="9757876at2"/>
<evidence type="ECO:0000256" key="3">
    <source>
        <dbReference type="ARBA" id="ARBA00022448"/>
    </source>
</evidence>
<feature type="transmembrane region" description="Helical" evidence="9">
    <location>
        <begin position="398"/>
        <end position="419"/>
    </location>
</feature>
<dbReference type="InterPro" id="IPR000731">
    <property type="entry name" value="SSD"/>
</dbReference>
<evidence type="ECO:0000256" key="2">
    <source>
        <dbReference type="ARBA" id="ARBA00010942"/>
    </source>
</evidence>
<dbReference type="PRINTS" id="PR00702">
    <property type="entry name" value="ACRIFLAVINRP"/>
</dbReference>
<feature type="transmembrane region" description="Helical" evidence="9">
    <location>
        <begin position="898"/>
        <end position="920"/>
    </location>
</feature>
<comment type="subcellular location">
    <subcellularLocation>
        <location evidence="1">Cell inner membrane</location>
        <topology evidence="1">Multi-pass membrane protein</topology>
    </subcellularLocation>
</comment>
<feature type="transmembrane region" description="Helical" evidence="9">
    <location>
        <begin position="369"/>
        <end position="392"/>
    </location>
</feature>
<dbReference type="PANTHER" id="PTHR32063:SF11">
    <property type="entry name" value="CATION OR DRUG EFFLUX SYSTEM PROTEIN"/>
    <property type="match status" value="1"/>
</dbReference>
<dbReference type="GO" id="GO:0015562">
    <property type="term" value="F:efflux transmembrane transporter activity"/>
    <property type="evidence" value="ECO:0007669"/>
    <property type="project" value="InterPro"/>
</dbReference>
<keyword evidence="7 9" id="KW-1133">Transmembrane helix</keyword>
<feature type="transmembrane region" description="Helical" evidence="9">
    <location>
        <begin position="343"/>
        <end position="362"/>
    </location>
</feature>
<dbReference type="Pfam" id="PF00873">
    <property type="entry name" value="ACR_tran"/>
    <property type="match status" value="1"/>
</dbReference>
<dbReference type="NCBIfam" id="NF000282">
    <property type="entry name" value="RND_permease_1"/>
    <property type="match status" value="1"/>
</dbReference>
<dbReference type="GO" id="GO:0042910">
    <property type="term" value="F:xenobiotic transmembrane transporter activity"/>
    <property type="evidence" value="ECO:0007669"/>
    <property type="project" value="TreeGrafter"/>
</dbReference>
<dbReference type="PANTHER" id="PTHR32063">
    <property type="match status" value="1"/>
</dbReference>
<dbReference type="InterPro" id="IPR004764">
    <property type="entry name" value="MdtF-like"/>
</dbReference>
<keyword evidence="3" id="KW-0813">Transport</keyword>